<organism evidence="1 2">
    <name type="scientific">Cetraspora pellucida</name>
    <dbReference type="NCBI Taxonomy" id="1433469"/>
    <lineage>
        <taxon>Eukaryota</taxon>
        <taxon>Fungi</taxon>
        <taxon>Fungi incertae sedis</taxon>
        <taxon>Mucoromycota</taxon>
        <taxon>Glomeromycotina</taxon>
        <taxon>Glomeromycetes</taxon>
        <taxon>Diversisporales</taxon>
        <taxon>Gigasporaceae</taxon>
        <taxon>Cetraspora</taxon>
    </lineage>
</organism>
<protein>
    <submittedName>
        <fullName evidence="1">16896_t:CDS:1</fullName>
    </submittedName>
</protein>
<gene>
    <name evidence="1" type="ORF">CPELLU_LOCUS21371</name>
</gene>
<proteinExistence type="predicted"/>
<evidence type="ECO:0000313" key="1">
    <source>
        <dbReference type="EMBL" id="CAG8836304.1"/>
    </source>
</evidence>
<comment type="caution">
    <text evidence="1">The sequence shown here is derived from an EMBL/GenBank/DDBJ whole genome shotgun (WGS) entry which is preliminary data.</text>
</comment>
<feature type="non-terminal residue" evidence="1">
    <location>
        <position position="1"/>
    </location>
</feature>
<keyword evidence="2" id="KW-1185">Reference proteome</keyword>
<sequence length="67" mass="8314">LSNYKIHGDWVTIHKNPIRHVSIDNHQFFEMKTQKENINFIFDIEIYNNYSNYTWTSLERNNNYYLQ</sequence>
<dbReference type="AlphaFoldDB" id="A0A9N9KJ43"/>
<name>A0A9N9KJ43_9GLOM</name>
<dbReference type="Proteomes" id="UP000789759">
    <property type="component" value="Unassembled WGS sequence"/>
</dbReference>
<dbReference type="EMBL" id="CAJVQA010078262">
    <property type="protein sequence ID" value="CAG8836304.1"/>
    <property type="molecule type" value="Genomic_DNA"/>
</dbReference>
<accession>A0A9N9KJ43</accession>
<feature type="non-terminal residue" evidence="1">
    <location>
        <position position="67"/>
    </location>
</feature>
<reference evidence="1" key="1">
    <citation type="submission" date="2021-06" db="EMBL/GenBank/DDBJ databases">
        <authorList>
            <person name="Kallberg Y."/>
            <person name="Tangrot J."/>
            <person name="Rosling A."/>
        </authorList>
    </citation>
    <scope>NUCLEOTIDE SEQUENCE</scope>
    <source>
        <strain evidence="1">FL966</strain>
    </source>
</reference>
<evidence type="ECO:0000313" key="2">
    <source>
        <dbReference type="Proteomes" id="UP000789759"/>
    </source>
</evidence>